<name>A0A4Q0SWE0_9BACT</name>
<dbReference type="SUPFAM" id="SSF48498">
    <property type="entry name" value="Tetracyclin repressor-like, C-terminal domain"/>
    <property type="match status" value="1"/>
</dbReference>
<accession>A0A4Q0SWE0</accession>
<evidence type="ECO:0000313" key="1">
    <source>
        <dbReference type="EMBL" id="RXH55435.1"/>
    </source>
</evidence>
<proteinExistence type="predicted"/>
<reference evidence="1 2" key="1">
    <citation type="submission" date="2018-11" db="EMBL/GenBank/DDBJ databases">
        <authorList>
            <person name="Mardanov A.V."/>
            <person name="Ravin N.V."/>
            <person name="Dedysh S.N."/>
        </authorList>
    </citation>
    <scope>NUCLEOTIDE SEQUENCE [LARGE SCALE GENOMIC DNA]</scope>
    <source>
        <strain evidence="1 2">AF10</strain>
    </source>
</reference>
<keyword evidence="2" id="KW-1185">Reference proteome</keyword>
<dbReference type="AlphaFoldDB" id="A0A4Q0SWE0"/>
<dbReference type="InterPro" id="IPR036271">
    <property type="entry name" value="Tet_transcr_reg_TetR-rel_C_sf"/>
</dbReference>
<dbReference type="EMBL" id="RDSM01000002">
    <property type="protein sequence ID" value="RXH55435.1"/>
    <property type="molecule type" value="Genomic_DNA"/>
</dbReference>
<gene>
    <name evidence="1" type="ORF">GRAN_2292</name>
</gene>
<evidence type="ECO:0008006" key="3">
    <source>
        <dbReference type="Google" id="ProtNLM"/>
    </source>
</evidence>
<evidence type="ECO:0000313" key="2">
    <source>
        <dbReference type="Proteomes" id="UP000289437"/>
    </source>
</evidence>
<reference evidence="2" key="2">
    <citation type="submission" date="2019-02" db="EMBL/GenBank/DDBJ databases">
        <title>Granulicella sibirica sp. nov., a psychrotolerant acidobacterium isolated from an organic soil layer in forested tundra, West Siberia.</title>
        <authorList>
            <person name="Oshkin I.Y."/>
            <person name="Kulichevskaya I.S."/>
            <person name="Rijpstra W.I.C."/>
            <person name="Sinninghe Damste J.S."/>
            <person name="Rakitin A.L."/>
            <person name="Ravin N.V."/>
            <person name="Dedysh S.N."/>
        </authorList>
    </citation>
    <scope>NUCLEOTIDE SEQUENCE [LARGE SCALE GENOMIC DNA]</scope>
    <source>
        <strain evidence="2">AF10</strain>
    </source>
</reference>
<protein>
    <recommendedName>
        <fullName evidence="3">Tetracyclin repressor-like C-terminal domain-containing protein</fullName>
    </recommendedName>
</protein>
<comment type="caution">
    <text evidence="1">The sequence shown here is derived from an EMBL/GenBank/DDBJ whole genome shotgun (WGS) entry which is preliminary data.</text>
</comment>
<dbReference type="Proteomes" id="UP000289437">
    <property type="component" value="Unassembled WGS sequence"/>
</dbReference>
<organism evidence="1 2">
    <name type="scientific">Granulicella sibirica</name>
    <dbReference type="NCBI Taxonomy" id="2479048"/>
    <lineage>
        <taxon>Bacteria</taxon>
        <taxon>Pseudomonadati</taxon>
        <taxon>Acidobacteriota</taxon>
        <taxon>Terriglobia</taxon>
        <taxon>Terriglobales</taxon>
        <taxon>Acidobacteriaceae</taxon>
        <taxon>Granulicella</taxon>
    </lineage>
</organism>
<sequence length="69" mass="7584">MGNDAFSLLLHRVRRCIGAEGAQVNAVWIWSTLHGLAMLDAEQITSGPLAGHLTSGQVIRHMLKSMMRK</sequence>